<dbReference type="FunFam" id="1.10.287.950:FF:000001">
    <property type="entry name" value="Methyl-accepting chemotaxis sensory transducer"/>
    <property type="match status" value="1"/>
</dbReference>
<evidence type="ECO:0000256" key="5">
    <source>
        <dbReference type="ARBA" id="ARBA00022989"/>
    </source>
</evidence>
<dbReference type="Pfam" id="PF02743">
    <property type="entry name" value="dCache_1"/>
    <property type="match status" value="1"/>
</dbReference>
<sequence>MGVLFMKFMQTLKFKMPFTIISSVAIMLLVLMIVIISASAIFMERTAISGFMETADGYRDLVSIWIEDQSDLTSVISKESEFLDYFENPNQYTLSIASGEFTELLKELESHFSAFALIDLNGRVVLDTASNEHLNTVSQKTIWKELQNNNYKYAIEDEIYLSSVTGNYVIGVLAGVFDTNARPAGVLYAELRWDSFVQKYFSEITIGKTGNIYIVNEEGRRVAHKEVKKVNTISIGSKNALSAAASQRKGALHYEDEGKKIMAFSRLENIDWIMCVTMLDSEFFANKNTLIKITIVLSLLLLIVTSFIVIVYVNKNISRVLSRIASDLNRLGNGDLTVSAPSKFLTNKYQNHEFGIIANGFNNTIEKLKNIVSNIIDSSNNIELTSKELASGNNDLALRTQSQSSSLEQTASSMEQMASTIKNSAEKSVIGNNMMNDSKKSVEEAGLIIDSTTRSMEDVYEASRKITNITKLIEDIAFQTNILALNASVEAARAGEQGRGFSVVASEVRTLAQNTQTSVKDITSLIADSDEKIRVATEAARKSQEIFVDIKDKIENTANIMRDISTTAVEQQSGVDQVNQAVLKMDASTQENASLVEQSKEASITLSSEAQKLIDVVSYFKL</sequence>
<protein>
    <submittedName>
        <fullName evidence="12">Methyl-accepting chemotaxis protein McpB</fullName>
    </submittedName>
</protein>
<organism evidence="12 13">
    <name type="scientific">Brachyspira intermedia (strain ATCC 51140 / PWS/A)</name>
    <name type="common">Serpulina intermedia</name>
    <dbReference type="NCBI Taxonomy" id="1045858"/>
    <lineage>
        <taxon>Bacteria</taxon>
        <taxon>Pseudomonadati</taxon>
        <taxon>Spirochaetota</taxon>
        <taxon>Spirochaetia</taxon>
        <taxon>Brachyspirales</taxon>
        <taxon>Brachyspiraceae</taxon>
        <taxon>Brachyspira</taxon>
    </lineage>
</organism>
<dbReference type="GO" id="GO:0007165">
    <property type="term" value="P:signal transduction"/>
    <property type="evidence" value="ECO:0007669"/>
    <property type="project" value="UniProtKB-KW"/>
</dbReference>
<evidence type="ECO:0000256" key="6">
    <source>
        <dbReference type="ARBA" id="ARBA00023136"/>
    </source>
</evidence>
<feature type="transmembrane region" description="Helical" evidence="9">
    <location>
        <begin position="293"/>
        <end position="313"/>
    </location>
</feature>
<reference evidence="12 13" key="1">
    <citation type="journal article" date="2011" name="BMC Genomics">
        <title>Complete genome sequence of Brachyspira intermedia reveals unique genomic features in Brachyspira species and phage-mediated horizontal gene transfer.</title>
        <authorList>
            <person name="Hafstrom T."/>
            <person name="Jansson D.S."/>
            <person name="Segerman B."/>
        </authorList>
    </citation>
    <scope>NUCLEOTIDE SEQUENCE [LARGE SCALE GENOMIC DNA]</scope>
    <source>
        <strain evidence="13">ATCC 51140 / PWS/A</strain>
    </source>
</reference>
<evidence type="ECO:0000256" key="8">
    <source>
        <dbReference type="PROSITE-ProRule" id="PRU00284"/>
    </source>
</evidence>
<feature type="domain" description="Methyl-accepting transducer" evidence="10">
    <location>
        <begin position="378"/>
        <end position="607"/>
    </location>
</feature>
<dbReference type="Proteomes" id="UP000008522">
    <property type="component" value="Chromosome"/>
</dbReference>
<dbReference type="PROSITE" id="PS50111">
    <property type="entry name" value="CHEMOTAXIS_TRANSDUC_2"/>
    <property type="match status" value="1"/>
</dbReference>
<dbReference type="PANTHER" id="PTHR43531:SF11">
    <property type="entry name" value="METHYL-ACCEPTING CHEMOTAXIS PROTEIN 3"/>
    <property type="match status" value="1"/>
</dbReference>
<dbReference type="SUPFAM" id="SSF58104">
    <property type="entry name" value="Methyl-accepting chemotaxis protein (MCP) signaling domain"/>
    <property type="match status" value="1"/>
</dbReference>
<dbReference type="InterPro" id="IPR033479">
    <property type="entry name" value="dCache_1"/>
</dbReference>
<comment type="subcellular location">
    <subcellularLocation>
        <location evidence="1">Cell membrane</location>
        <topology evidence="1">Multi-pass membrane protein</topology>
    </subcellularLocation>
</comment>
<dbReference type="SMART" id="SM00304">
    <property type="entry name" value="HAMP"/>
    <property type="match status" value="1"/>
</dbReference>
<keyword evidence="6 9" id="KW-0472">Membrane</keyword>
<keyword evidence="3" id="KW-0145">Chemotaxis</keyword>
<dbReference type="SMART" id="SM00283">
    <property type="entry name" value="MA"/>
    <property type="match status" value="1"/>
</dbReference>
<evidence type="ECO:0000256" key="7">
    <source>
        <dbReference type="ARBA" id="ARBA00029447"/>
    </source>
</evidence>
<keyword evidence="8" id="KW-0807">Transducer</keyword>
<keyword evidence="2" id="KW-1003">Cell membrane</keyword>
<dbReference type="PATRIC" id="fig|1045858.4.peg.1569"/>
<dbReference type="InterPro" id="IPR004089">
    <property type="entry name" value="MCPsignal_dom"/>
</dbReference>
<dbReference type="Gene3D" id="3.30.450.20">
    <property type="entry name" value="PAS domain"/>
    <property type="match status" value="1"/>
</dbReference>
<dbReference type="GO" id="GO:0005886">
    <property type="term" value="C:plasma membrane"/>
    <property type="evidence" value="ECO:0007669"/>
    <property type="project" value="UniProtKB-SubCell"/>
</dbReference>
<evidence type="ECO:0000313" key="13">
    <source>
        <dbReference type="Proteomes" id="UP000008522"/>
    </source>
</evidence>
<feature type="domain" description="HAMP" evidence="11">
    <location>
        <begin position="315"/>
        <end position="373"/>
    </location>
</feature>
<dbReference type="eggNOG" id="COG0840">
    <property type="taxonomic scope" value="Bacteria"/>
</dbReference>
<evidence type="ECO:0000259" key="11">
    <source>
        <dbReference type="PROSITE" id="PS50885"/>
    </source>
</evidence>
<dbReference type="Pfam" id="PF00015">
    <property type="entry name" value="MCPsignal"/>
    <property type="match status" value="1"/>
</dbReference>
<keyword evidence="13" id="KW-1185">Reference proteome</keyword>
<evidence type="ECO:0000256" key="9">
    <source>
        <dbReference type="SAM" id="Phobius"/>
    </source>
</evidence>
<dbReference type="EMBL" id="CP002874">
    <property type="protein sequence ID" value="AEM22188.1"/>
    <property type="molecule type" value="Genomic_DNA"/>
</dbReference>
<evidence type="ECO:0000256" key="3">
    <source>
        <dbReference type="ARBA" id="ARBA00022500"/>
    </source>
</evidence>
<evidence type="ECO:0000256" key="2">
    <source>
        <dbReference type="ARBA" id="ARBA00022475"/>
    </source>
</evidence>
<evidence type="ECO:0000256" key="4">
    <source>
        <dbReference type="ARBA" id="ARBA00022692"/>
    </source>
</evidence>
<keyword evidence="4 9" id="KW-0812">Transmembrane</keyword>
<dbReference type="CDD" id="cd12912">
    <property type="entry name" value="PDC2_MCP_like"/>
    <property type="match status" value="1"/>
</dbReference>
<dbReference type="GO" id="GO:0006935">
    <property type="term" value="P:chemotaxis"/>
    <property type="evidence" value="ECO:0007669"/>
    <property type="project" value="UniProtKB-KW"/>
</dbReference>
<dbReference type="AlphaFoldDB" id="G0EI29"/>
<dbReference type="Gene3D" id="1.10.287.950">
    <property type="entry name" value="Methyl-accepting chemotaxis protein"/>
    <property type="match status" value="1"/>
</dbReference>
<keyword evidence="5 9" id="KW-1133">Transmembrane helix</keyword>
<dbReference type="CDD" id="cd11386">
    <property type="entry name" value="MCP_signal"/>
    <property type="match status" value="1"/>
</dbReference>
<dbReference type="InterPro" id="IPR051310">
    <property type="entry name" value="MCP_chemotaxis"/>
</dbReference>
<comment type="similarity">
    <text evidence="7">Belongs to the methyl-accepting chemotaxis (MCP) protein family.</text>
</comment>
<accession>G0EI29</accession>
<dbReference type="Pfam" id="PF00672">
    <property type="entry name" value="HAMP"/>
    <property type="match status" value="1"/>
</dbReference>
<feature type="transmembrane region" description="Helical" evidence="9">
    <location>
        <begin position="20"/>
        <end position="42"/>
    </location>
</feature>
<dbReference type="HOGENOM" id="CLU_000445_107_12_12"/>
<evidence type="ECO:0000259" key="10">
    <source>
        <dbReference type="PROSITE" id="PS50111"/>
    </source>
</evidence>
<dbReference type="KEGG" id="bip:Bint_1569"/>
<name>G0EI29_BRAIP</name>
<dbReference type="InterPro" id="IPR003660">
    <property type="entry name" value="HAMP_dom"/>
</dbReference>
<evidence type="ECO:0000313" key="12">
    <source>
        <dbReference type="EMBL" id="AEM22188.1"/>
    </source>
</evidence>
<dbReference type="PANTHER" id="PTHR43531">
    <property type="entry name" value="PROTEIN ICFG"/>
    <property type="match status" value="1"/>
</dbReference>
<dbReference type="PROSITE" id="PS50885">
    <property type="entry name" value="HAMP"/>
    <property type="match status" value="1"/>
</dbReference>
<gene>
    <name evidence="12" type="ordered locus">Bint_1569</name>
</gene>
<proteinExistence type="inferred from homology"/>
<evidence type="ECO:0000256" key="1">
    <source>
        <dbReference type="ARBA" id="ARBA00004651"/>
    </source>
</evidence>